<evidence type="ECO:0000256" key="1">
    <source>
        <dbReference type="ARBA" id="ARBA00004141"/>
    </source>
</evidence>
<dbReference type="InterPro" id="IPR056227">
    <property type="entry name" value="TMD0_ABC"/>
</dbReference>
<proteinExistence type="predicted"/>
<dbReference type="Pfam" id="PF24357">
    <property type="entry name" value="TMD0_ABC"/>
    <property type="match status" value="1"/>
</dbReference>
<evidence type="ECO:0000313" key="4">
    <source>
        <dbReference type="EMBL" id="JAS52921.1"/>
    </source>
</evidence>
<reference evidence="4" key="1">
    <citation type="submission" date="2015-11" db="EMBL/GenBank/DDBJ databases">
        <title>De novo transcriptome assembly of four potential Pierce s Disease insect vectors from Arizona vineyards.</title>
        <authorList>
            <person name="Tassone E.E."/>
        </authorList>
    </citation>
    <scope>NUCLEOTIDE SEQUENCE</scope>
</reference>
<feature type="domain" description="ABC transporter TMD0" evidence="3">
    <location>
        <begin position="9"/>
        <end position="107"/>
    </location>
</feature>
<gene>
    <name evidence="4" type="ORF">g.45469</name>
</gene>
<keyword evidence="2" id="KW-0472">Membrane</keyword>
<keyword evidence="2" id="KW-0812">Transmembrane</keyword>
<dbReference type="AlphaFoldDB" id="A0A1B6FS37"/>
<sequence>MWNATKPAPTLCFEKTVLTLTPCLFLWLVSLLALYYCIKSKTVNNVGTPRKWVNTSKKLALGVMMVCCVVDIFFVSEDRDFTFVDKVLSYPVLKLFTLSLAFIIQNYSRRVLK</sequence>
<feature type="transmembrane region" description="Helical" evidence="2">
    <location>
        <begin position="17"/>
        <end position="38"/>
    </location>
</feature>
<evidence type="ECO:0000256" key="2">
    <source>
        <dbReference type="SAM" id="Phobius"/>
    </source>
</evidence>
<organism evidence="4">
    <name type="scientific">Cuerna arida</name>
    <dbReference type="NCBI Taxonomy" id="1464854"/>
    <lineage>
        <taxon>Eukaryota</taxon>
        <taxon>Metazoa</taxon>
        <taxon>Ecdysozoa</taxon>
        <taxon>Arthropoda</taxon>
        <taxon>Hexapoda</taxon>
        <taxon>Insecta</taxon>
        <taxon>Pterygota</taxon>
        <taxon>Neoptera</taxon>
        <taxon>Paraneoptera</taxon>
        <taxon>Hemiptera</taxon>
        <taxon>Auchenorrhyncha</taxon>
        <taxon>Membracoidea</taxon>
        <taxon>Cicadellidae</taxon>
        <taxon>Cicadellinae</taxon>
        <taxon>Proconiini</taxon>
        <taxon>Cuerna</taxon>
    </lineage>
</organism>
<evidence type="ECO:0000259" key="3">
    <source>
        <dbReference type="Pfam" id="PF24357"/>
    </source>
</evidence>
<keyword evidence="2" id="KW-1133">Transmembrane helix</keyword>
<feature type="transmembrane region" description="Helical" evidence="2">
    <location>
        <begin position="59"/>
        <end position="76"/>
    </location>
</feature>
<name>A0A1B6FS37_9HEMI</name>
<comment type="subcellular location">
    <subcellularLocation>
        <location evidence="1">Membrane</location>
        <topology evidence="1">Multi-pass membrane protein</topology>
    </subcellularLocation>
</comment>
<feature type="non-terminal residue" evidence="4">
    <location>
        <position position="113"/>
    </location>
</feature>
<dbReference type="GO" id="GO:0016020">
    <property type="term" value="C:membrane"/>
    <property type="evidence" value="ECO:0007669"/>
    <property type="project" value="UniProtKB-SubCell"/>
</dbReference>
<dbReference type="EMBL" id="GECZ01016848">
    <property type="protein sequence ID" value="JAS52921.1"/>
    <property type="molecule type" value="Transcribed_RNA"/>
</dbReference>
<protein>
    <recommendedName>
        <fullName evidence="3">ABC transporter TMD0 domain-containing protein</fullName>
    </recommendedName>
</protein>
<feature type="transmembrane region" description="Helical" evidence="2">
    <location>
        <begin position="88"/>
        <end position="107"/>
    </location>
</feature>
<accession>A0A1B6FS37</accession>